<feature type="domain" description="DUF155" evidence="3">
    <location>
        <begin position="193"/>
        <end position="363"/>
    </location>
</feature>
<dbReference type="InterPro" id="IPR003734">
    <property type="entry name" value="DUF155"/>
</dbReference>
<dbReference type="EMBL" id="KI393888">
    <property type="protein sequence ID" value="ERN06532.1"/>
    <property type="molecule type" value="Genomic_DNA"/>
</dbReference>
<comment type="similarity">
    <text evidence="1">Belongs to the RMD1/sif2 family.</text>
</comment>
<protein>
    <recommendedName>
        <fullName evidence="3">DUF155 domain-containing protein</fullName>
    </recommendedName>
</protein>
<evidence type="ECO:0000313" key="5">
    <source>
        <dbReference type="Proteomes" id="UP000017836"/>
    </source>
</evidence>
<dbReference type="InterPro" id="IPR051624">
    <property type="entry name" value="RMD1/Sad1-interacting"/>
</dbReference>
<name>W1P9F1_AMBTC</name>
<evidence type="ECO:0000256" key="2">
    <source>
        <dbReference type="SAM" id="MobiDB-lite"/>
    </source>
</evidence>
<feature type="compositionally biased region" description="Basic and acidic residues" evidence="2">
    <location>
        <begin position="80"/>
        <end position="93"/>
    </location>
</feature>
<dbReference type="OrthoDB" id="18302at2759"/>
<proteinExistence type="inferred from homology"/>
<sequence length="417" mass="47693">MAWRNIRSVFLSLNHHHSSTIRLPPLKPTGQGPSLLQHLQKTTISSWGFSKLNDLRFSSTVSTIFDIHERELEAGVSKPSIDDSSKRELEVGDSKPSVNDASERELEAGDSKNCIEEAKLKGSEPRQEERNRFIPVRTFFLCTSVDLKSLQAENGKNVIPPTSRVGAANYILFRYCNLPGLEDFTIPSCSRYMVVFQYGSAVMFNIGDHEVDRYLEIVRKHASGLLPEMRKDEYAVVEKPSLETWMQGGHDYIVLKHLDADGIRIIGSILGQSTALDYFIRQVDDMVDEFTDINRGMEKTGTFTMQRKKLFQLVGRSNSSLADVILKLGLFERSEIAWRNANYAQVWEYLRDEYELAPRFASLDFKLKFVEHNIHFLQEILQNRKSDFLEWVIIILISLECVLSVYEIIQGSKLTSL</sequence>
<reference evidence="5" key="1">
    <citation type="journal article" date="2013" name="Science">
        <title>The Amborella genome and the evolution of flowering plants.</title>
        <authorList>
            <consortium name="Amborella Genome Project"/>
        </authorList>
    </citation>
    <scope>NUCLEOTIDE SEQUENCE [LARGE SCALE GENOMIC DNA]</scope>
</reference>
<gene>
    <name evidence="4" type="ORF">AMTR_s00058p00104900</name>
</gene>
<dbReference type="Gramene" id="ERN06532">
    <property type="protein sequence ID" value="ERN06532"/>
    <property type="gene ID" value="AMTR_s00058p00104900"/>
</dbReference>
<dbReference type="PANTHER" id="PTHR16255">
    <property type="entry name" value="REQUIRED FOR MEIOTIC NUCLEAR DIVISION PROTEIN 1 HOMOLOG"/>
    <property type="match status" value="1"/>
</dbReference>
<feature type="region of interest" description="Disordered" evidence="2">
    <location>
        <begin position="76"/>
        <end position="108"/>
    </location>
</feature>
<keyword evidence="5" id="KW-1185">Reference proteome</keyword>
<dbReference type="PANTHER" id="PTHR16255:SF6">
    <property type="entry name" value="PROTEIN RETARDED ROOT GROWTH-LIKE"/>
    <property type="match status" value="1"/>
</dbReference>
<dbReference type="Proteomes" id="UP000017836">
    <property type="component" value="Unassembled WGS sequence"/>
</dbReference>
<dbReference type="KEGG" id="atr:18434731"/>
<dbReference type="AlphaFoldDB" id="W1P9F1"/>
<dbReference type="eggNOG" id="KOG2861">
    <property type="taxonomic scope" value="Eukaryota"/>
</dbReference>
<dbReference type="GO" id="GO:0051302">
    <property type="term" value="P:regulation of cell division"/>
    <property type="evidence" value="ECO:0007669"/>
    <property type="project" value="EnsemblPlants"/>
</dbReference>
<dbReference type="HOGENOM" id="CLU_011220_2_3_1"/>
<dbReference type="GO" id="GO:0010082">
    <property type="term" value="P:regulation of root meristem growth"/>
    <property type="evidence" value="ECO:0007669"/>
    <property type="project" value="EnsemblPlants"/>
</dbReference>
<accession>W1P9F1</accession>
<dbReference type="GO" id="GO:0005739">
    <property type="term" value="C:mitochondrion"/>
    <property type="evidence" value="ECO:0007669"/>
    <property type="project" value="EnsemblPlants"/>
</dbReference>
<dbReference type="STRING" id="13333.W1P9F1"/>
<evidence type="ECO:0000313" key="4">
    <source>
        <dbReference type="EMBL" id="ERN06532.1"/>
    </source>
</evidence>
<organism evidence="4 5">
    <name type="scientific">Amborella trichopoda</name>
    <dbReference type="NCBI Taxonomy" id="13333"/>
    <lineage>
        <taxon>Eukaryota</taxon>
        <taxon>Viridiplantae</taxon>
        <taxon>Streptophyta</taxon>
        <taxon>Embryophyta</taxon>
        <taxon>Tracheophyta</taxon>
        <taxon>Spermatophyta</taxon>
        <taxon>Magnoliopsida</taxon>
        <taxon>Amborellales</taxon>
        <taxon>Amborellaceae</taxon>
        <taxon>Amborella</taxon>
    </lineage>
</organism>
<evidence type="ECO:0000259" key="3">
    <source>
        <dbReference type="Pfam" id="PF02582"/>
    </source>
</evidence>
<dbReference type="GO" id="GO:0032875">
    <property type="term" value="P:regulation of DNA endoreduplication"/>
    <property type="evidence" value="ECO:0007669"/>
    <property type="project" value="EnsemblPlants"/>
</dbReference>
<evidence type="ECO:0000256" key="1">
    <source>
        <dbReference type="ARBA" id="ARBA00008306"/>
    </source>
</evidence>
<dbReference type="Pfam" id="PF02582">
    <property type="entry name" value="DUF155"/>
    <property type="match status" value="1"/>
</dbReference>